<dbReference type="KEGG" id="tut:107371854"/>
<name>T1JW86_TETUR</name>
<dbReference type="STRING" id="32264.T1JW86"/>
<protein>
    <recommendedName>
        <fullName evidence="3">39S ribosomal protein L32, mitochondrial</fullName>
    </recommendedName>
</protein>
<dbReference type="OrthoDB" id="2014905at2759"/>
<proteinExistence type="predicted"/>
<reference evidence="2" key="1">
    <citation type="submission" date="2011-08" db="EMBL/GenBank/DDBJ databases">
        <authorList>
            <person name="Rombauts S."/>
        </authorList>
    </citation>
    <scope>NUCLEOTIDE SEQUENCE</scope>
    <source>
        <strain evidence="2">London</strain>
    </source>
</reference>
<dbReference type="EMBL" id="CAEY01000807">
    <property type="status" value="NOT_ANNOTATED_CDS"/>
    <property type="molecule type" value="Genomic_DNA"/>
</dbReference>
<keyword evidence="2" id="KW-1185">Reference proteome</keyword>
<reference evidence="1" key="2">
    <citation type="submission" date="2015-06" db="UniProtKB">
        <authorList>
            <consortium name="EnsemblMetazoa"/>
        </authorList>
    </citation>
    <scope>IDENTIFICATION</scope>
</reference>
<dbReference type="EnsemblMetazoa" id="tetur02g07380.1">
    <property type="protein sequence ID" value="tetur02g07380.1"/>
    <property type="gene ID" value="tetur02g07380"/>
</dbReference>
<organism evidence="1 2">
    <name type="scientific">Tetranychus urticae</name>
    <name type="common">Two-spotted spider mite</name>
    <dbReference type="NCBI Taxonomy" id="32264"/>
    <lineage>
        <taxon>Eukaryota</taxon>
        <taxon>Metazoa</taxon>
        <taxon>Ecdysozoa</taxon>
        <taxon>Arthropoda</taxon>
        <taxon>Chelicerata</taxon>
        <taxon>Arachnida</taxon>
        <taxon>Acari</taxon>
        <taxon>Acariformes</taxon>
        <taxon>Trombidiformes</taxon>
        <taxon>Prostigmata</taxon>
        <taxon>Eleutherengona</taxon>
        <taxon>Raphignathae</taxon>
        <taxon>Tetranychoidea</taxon>
        <taxon>Tetranychidae</taxon>
        <taxon>Tetranychus</taxon>
    </lineage>
</organism>
<evidence type="ECO:0000313" key="1">
    <source>
        <dbReference type="EnsemblMetazoa" id="tetur02g07380.1"/>
    </source>
</evidence>
<dbReference type="OMA" id="FFAVPKQ"/>
<dbReference type="HOGENOM" id="CLU_1279114_0_0_1"/>
<dbReference type="Proteomes" id="UP000015104">
    <property type="component" value="Unassembled WGS sequence"/>
</dbReference>
<dbReference type="eggNOG" id="KOG4080">
    <property type="taxonomic scope" value="Eukaryota"/>
</dbReference>
<evidence type="ECO:0000313" key="2">
    <source>
        <dbReference type="Proteomes" id="UP000015104"/>
    </source>
</evidence>
<accession>T1JW86</accession>
<gene>
    <name evidence="1" type="primary">107371854</name>
</gene>
<evidence type="ECO:0008006" key="3">
    <source>
        <dbReference type="Google" id="ProtNLM"/>
    </source>
</evidence>
<dbReference type="AlphaFoldDB" id="T1JW86"/>
<sequence length="216" mass="25408">MYFDRLNLTVIRVYCHVKYVIKNQMNPFGPGGPFGPEPALMLAPVGSNTILERLWSHFENNRLRSNEDKSPSFLDNIFFAVPKQRKTVERRLQGKFGDDRWAPHGSKMLRKRYDIVVCETCGNYREKLRLCLHCFTRVEEESKVIKEAIARHYGLDPIEKPWEIRYKDDPKDQVSDKILVEVDKERPEWFNKNLLQRANQVIPETNVTIADDRSKN</sequence>